<evidence type="ECO:0000256" key="4">
    <source>
        <dbReference type="ARBA" id="ARBA00023136"/>
    </source>
</evidence>
<evidence type="ECO:0000256" key="7">
    <source>
        <dbReference type="SAM" id="SignalP"/>
    </source>
</evidence>
<feature type="compositionally biased region" description="Polar residues" evidence="5">
    <location>
        <begin position="147"/>
        <end position="159"/>
    </location>
</feature>
<feature type="domain" description="NfeD integral membrane" evidence="9">
    <location>
        <begin position="259"/>
        <end position="374"/>
    </location>
</feature>
<dbReference type="CDD" id="cd07020">
    <property type="entry name" value="Clp_protease_NfeD_1"/>
    <property type="match status" value="1"/>
</dbReference>
<feature type="region of interest" description="Disordered" evidence="5">
    <location>
        <begin position="126"/>
        <end position="159"/>
    </location>
</feature>
<name>A0AAU7LP20_9BURK</name>
<accession>A0AAU7LP20</accession>
<feature type="transmembrane region" description="Helical" evidence="6">
    <location>
        <begin position="358"/>
        <end position="379"/>
    </location>
</feature>
<gene>
    <name evidence="11" type="ORF">ABLV49_15930</name>
</gene>
<proteinExistence type="predicted"/>
<evidence type="ECO:0000256" key="3">
    <source>
        <dbReference type="ARBA" id="ARBA00022989"/>
    </source>
</evidence>
<dbReference type="AlphaFoldDB" id="A0AAU7LP20"/>
<comment type="subcellular location">
    <subcellularLocation>
        <location evidence="1">Membrane</location>
        <topology evidence="1">Multi-pass membrane protein</topology>
    </subcellularLocation>
</comment>
<dbReference type="InterPro" id="IPR056739">
    <property type="entry name" value="NfeD_membrane"/>
</dbReference>
<dbReference type="PANTHER" id="PTHR33507">
    <property type="entry name" value="INNER MEMBRANE PROTEIN YBBJ"/>
    <property type="match status" value="1"/>
</dbReference>
<keyword evidence="3 6" id="KW-1133">Transmembrane helix</keyword>
<dbReference type="InterPro" id="IPR029045">
    <property type="entry name" value="ClpP/crotonase-like_dom_sf"/>
</dbReference>
<keyword evidence="2 6" id="KW-0812">Transmembrane</keyword>
<protein>
    <submittedName>
        <fullName evidence="11">Nodulation protein NfeD</fullName>
    </submittedName>
</protein>
<dbReference type="InterPro" id="IPR052165">
    <property type="entry name" value="Membrane_assoc_protease"/>
</dbReference>
<dbReference type="Pfam" id="PF24961">
    <property type="entry name" value="NfeD_membrane"/>
    <property type="match status" value="1"/>
</dbReference>
<keyword evidence="7" id="KW-0732">Signal</keyword>
<dbReference type="SUPFAM" id="SSF52096">
    <property type="entry name" value="ClpP/crotonase"/>
    <property type="match status" value="1"/>
</dbReference>
<feature type="transmembrane region" description="Helical" evidence="6">
    <location>
        <begin position="250"/>
        <end position="272"/>
    </location>
</feature>
<dbReference type="EMBL" id="CP157675">
    <property type="protein sequence ID" value="XBP69371.1"/>
    <property type="molecule type" value="Genomic_DNA"/>
</dbReference>
<dbReference type="SUPFAM" id="SSF141322">
    <property type="entry name" value="NfeD domain-like"/>
    <property type="match status" value="1"/>
</dbReference>
<feature type="domain" description="NfeD-like C-terminal" evidence="8">
    <location>
        <begin position="390"/>
        <end position="444"/>
    </location>
</feature>
<feature type="transmembrane region" description="Helical" evidence="6">
    <location>
        <begin position="279"/>
        <end position="297"/>
    </location>
</feature>
<dbReference type="Gene3D" id="2.40.50.140">
    <property type="entry name" value="Nucleic acid-binding proteins"/>
    <property type="match status" value="1"/>
</dbReference>
<dbReference type="InterPro" id="IPR002810">
    <property type="entry name" value="NfeD-like_C"/>
</dbReference>
<evidence type="ECO:0000259" key="10">
    <source>
        <dbReference type="Pfam" id="PF25145"/>
    </source>
</evidence>
<dbReference type="Gene3D" id="3.90.226.10">
    <property type="entry name" value="2-enoyl-CoA Hydratase, Chain A, domain 1"/>
    <property type="match status" value="1"/>
</dbReference>
<evidence type="ECO:0000313" key="11">
    <source>
        <dbReference type="EMBL" id="XBP69371.1"/>
    </source>
</evidence>
<feature type="transmembrane region" description="Helical" evidence="6">
    <location>
        <begin position="303"/>
        <end position="320"/>
    </location>
</feature>
<dbReference type="Pfam" id="PF25145">
    <property type="entry name" value="NfeD1b_N"/>
    <property type="match status" value="1"/>
</dbReference>
<dbReference type="InterPro" id="IPR012340">
    <property type="entry name" value="NA-bd_OB-fold"/>
</dbReference>
<keyword evidence="4 6" id="KW-0472">Membrane</keyword>
<feature type="transmembrane region" description="Helical" evidence="6">
    <location>
        <begin position="327"/>
        <end position="346"/>
    </location>
</feature>
<feature type="domain" description="NfeD1b N-terminal" evidence="10">
    <location>
        <begin position="41"/>
        <end position="219"/>
    </location>
</feature>
<organism evidence="11">
    <name type="scientific">Polaromonas hydrogenivorans</name>
    <dbReference type="NCBI Taxonomy" id="335476"/>
    <lineage>
        <taxon>Bacteria</taxon>
        <taxon>Pseudomonadati</taxon>
        <taxon>Pseudomonadota</taxon>
        <taxon>Betaproteobacteria</taxon>
        <taxon>Burkholderiales</taxon>
        <taxon>Comamonadaceae</taxon>
        <taxon>Polaromonas</taxon>
    </lineage>
</organism>
<evidence type="ECO:0000259" key="9">
    <source>
        <dbReference type="Pfam" id="PF24961"/>
    </source>
</evidence>
<evidence type="ECO:0000256" key="5">
    <source>
        <dbReference type="SAM" id="MobiDB-lite"/>
    </source>
</evidence>
<evidence type="ECO:0000259" key="8">
    <source>
        <dbReference type="Pfam" id="PF01957"/>
    </source>
</evidence>
<dbReference type="Pfam" id="PF01957">
    <property type="entry name" value="NfeD"/>
    <property type="match status" value="1"/>
</dbReference>
<dbReference type="GO" id="GO:0016020">
    <property type="term" value="C:membrane"/>
    <property type="evidence" value="ECO:0007669"/>
    <property type="project" value="UniProtKB-SubCell"/>
</dbReference>
<dbReference type="RefSeq" id="WP_349277935.1">
    <property type="nucleotide sequence ID" value="NZ_CBCSCU010000009.1"/>
</dbReference>
<evidence type="ECO:0000256" key="2">
    <source>
        <dbReference type="ARBA" id="ARBA00022692"/>
    </source>
</evidence>
<dbReference type="InterPro" id="IPR056738">
    <property type="entry name" value="NfeD1b_N"/>
</dbReference>
<evidence type="ECO:0000256" key="6">
    <source>
        <dbReference type="SAM" id="Phobius"/>
    </source>
</evidence>
<sequence>MRILALLLIFWSSLIGAQPVQTAVPPVVLLSQSGALGPAHADYLRRGLDKAAALKAQLVVIQMDTPGGLDLSMRSVIKNILASPVPIATFVAPNGARAASAGTYILYASHIAVMAPATNLGAATPVSLGPQPAAPREPAASRDKSGTDNAPSSAQAMRNKQTNDAAAYIRGLAELRGRNVEWADKAVREAVSLSAQEALKLNVIDLIAADMPQLLKQLDGRKLTVLGQERRLATAAAEIIDIQPDWRTRLLAVITDPGIAYILLMLGFYGLLFEFFSPGLVAPGVIGGISLLLALFALQLLPVSYTGLALIALGVGLLVAEHFAPGFGLLGLGGIVAFVMGSVMLIDTDAPAYRIPWPLIAGVTLASAAFLLVVLNFALRARQRPVVSGREQMLGATGEVIVNPDGSVSASILGEVWKVRANAPLGRGQQVRVVGIDGLVLSVEAVGPEGKST</sequence>
<feature type="chain" id="PRO_5043369453" evidence="7">
    <location>
        <begin position="18"/>
        <end position="453"/>
    </location>
</feature>
<feature type="signal peptide" evidence="7">
    <location>
        <begin position="1"/>
        <end position="17"/>
    </location>
</feature>
<dbReference type="PANTHER" id="PTHR33507:SF4">
    <property type="entry name" value="NODULATION COMPETITIVENESS PROTEIN NFED"/>
    <property type="match status" value="1"/>
</dbReference>
<dbReference type="FunFam" id="3.90.226.10:FF:000089">
    <property type="entry name" value="Membrane-bound serine protease"/>
    <property type="match status" value="1"/>
</dbReference>
<evidence type="ECO:0000256" key="1">
    <source>
        <dbReference type="ARBA" id="ARBA00004141"/>
    </source>
</evidence>
<reference evidence="11" key="1">
    <citation type="submission" date="2024-05" db="EMBL/GenBank/DDBJ databases">
        <authorList>
            <person name="Bunk B."/>
            <person name="Swiderski J."/>
            <person name="Sproer C."/>
            <person name="Thiel V."/>
        </authorList>
    </citation>
    <scope>NUCLEOTIDE SEQUENCE</scope>
    <source>
        <strain evidence="11">DSM 17735</strain>
    </source>
</reference>